<feature type="transmembrane region" description="Helical" evidence="1">
    <location>
        <begin position="29"/>
        <end position="49"/>
    </location>
</feature>
<dbReference type="EMBL" id="CP004005">
    <property type="protein sequence ID" value="AGH17422.1"/>
    <property type="molecule type" value="Genomic_DNA"/>
</dbReference>
<evidence type="ECO:0000256" key="1">
    <source>
        <dbReference type="SAM" id="Phobius"/>
    </source>
</evidence>
<reference evidence="2 3" key="1">
    <citation type="journal article" date="2013" name="Genome Announc.">
        <title>Complete Genome Sequence of a Chinese Strain of 'Candidatus Liberibacter asiaticus'.</title>
        <authorList>
            <person name="Lin H."/>
            <person name="Han C.S."/>
            <person name="Liu B."/>
            <person name="Lou B."/>
            <person name="Bai X."/>
            <person name="Deng C."/>
            <person name="Civerolo E.L."/>
            <person name="Gupta G."/>
        </authorList>
    </citation>
    <scope>NUCLEOTIDE SEQUENCE [LARGE SCALE GENOMIC DNA]</scope>
    <source>
        <strain evidence="3">gxpsy</strain>
    </source>
</reference>
<proteinExistence type="predicted"/>
<feature type="transmembrane region" description="Helical" evidence="1">
    <location>
        <begin position="55"/>
        <end position="74"/>
    </location>
</feature>
<evidence type="ECO:0000313" key="3">
    <source>
        <dbReference type="Proteomes" id="UP000011820"/>
    </source>
</evidence>
<keyword evidence="1" id="KW-1133">Transmembrane helix</keyword>
<dbReference type="Proteomes" id="UP000011820">
    <property type="component" value="Chromosome"/>
</dbReference>
<organism evidence="2 3">
    <name type="scientific">Candidatus Liberibacter asiaticus str. gxpsy</name>
    <dbReference type="NCBI Taxonomy" id="1174529"/>
    <lineage>
        <taxon>Bacteria</taxon>
        <taxon>Pseudomonadati</taxon>
        <taxon>Pseudomonadota</taxon>
        <taxon>Alphaproteobacteria</taxon>
        <taxon>Hyphomicrobiales</taxon>
        <taxon>Rhizobiaceae</taxon>
        <taxon>Liberibacter</taxon>
    </lineage>
</organism>
<evidence type="ECO:0000313" key="2">
    <source>
        <dbReference type="EMBL" id="AGH17422.1"/>
    </source>
</evidence>
<protein>
    <submittedName>
        <fullName evidence="2">Uncharacterized protein</fullName>
    </submittedName>
</protein>
<name>A0ABM5NH15_LIBAS</name>
<sequence length="252" mass="28974">MKKASMRNGILSIKRILKAILSRWRKSKLSALGSVGVFFVIFSLPLGALGLYEVHYLWVIFVSSLSLAIVAFGVEECLRLNDIKYEEEQAIQLKIKEDSASERLVKATEACACLTQYDRYEVIYNFGGPMYGVIVPDFIHDLLDIPEEKRRLNTSYLTYVDRGLLDVRSSETPVVYDNKYRPSAEAMRTICPTKLMKIFEDTISLYVDPLTPRDISFTQYEKHACALVNWLEKGKFNEMSIARKAFNRRSQR</sequence>
<keyword evidence="1" id="KW-0812">Transmembrane</keyword>
<keyword evidence="1" id="KW-0472">Membrane</keyword>
<keyword evidence="3" id="KW-1185">Reference proteome</keyword>
<accession>A0ABM5NH15</accession>
<gene>
    <name evidence="2" type="ORF">WSI_05325</name>
</gene>